<dbReference type="Gene3D" id="3.20.20.100">
    <property type="entry name" value="NADP-dependent oxidoreductase domain"/>
    <property type="match status" value="1"/>
</dbReference>
<evidence type="ECO:0000313" key="4">
    <source>
        <dbReference type="Proteomes" id="UP000799772"/>
    </source>
</evidence>
<protein>
    <submittedName>
        <fullName evidence="3">Aldo/keto reductase</fullName>
    </submittedName>
</protein>
<dbReference type="InterPro" id="IPR050523">
    <property type="entry name" value="AKR_Detox_Biosynth"/>
</dbReference>
<gene>
    <name evidence="3" type="ORF">NA57DRAFT_71335</name>
</gene>
<sequence>MAPEPKSNVPIVFGAMTIGKEGAEQARVHSLSEAKNILDIFTSHGHTEIDTSRVYGGGSCESYLAQCNWVGRGLAMETKMYPTGIANIPNIEKFHFTAADMRENLERSLKALGTDKVDMWYLHAPDRTTPVETTLKAADELYREGKFRRFGISNYMAWEVAQICELCEHNGWVKPVVYQGIYNGIHRTVEQELFPCLRKYGMAFYAYNPLAGGFLTDRYHRDVTEVEPGSRFDASRWQGKGYRARYWNDAYFDGLDLIREAAKKHGLTEAECALRWMTHHSLLKKGNGDAVIIGASSGKQLEQNLVDLEKSPLPDDVLSAFDQAWEKVRGLSWKYWH</sequence>
<dbReference type="GO" id="GO:0016491">
    <property type="term" value="F:oxidoreductase activity"/>
    <property type="evidence" value="ECO:0007669"/>
    <property type="project" value="UniProtKB-KW"/>
</dbReference>
<dbReference type="InterPro" id="IPR036812">
    <property type="entry name" value="NAD(P)_OxRdtase_dom_sf"/>
</dbReference>
<reference evidence="3" key="1">
    <citation type="journal article" date="2020" name="Stud. Mycol.">
        <title>101 Dothideomycetes genomes: a test case for predicting lifestyles and emergence of pathogens.</title>
        <authorList>
            <person name="Haridas S."/>
            <person name="Albert R."/>
            <person name="Binder M."/>
            <person name="Bloem J."/>
            <person name="Labutti K."/>
            <person name="Salamov A."/>
            <person name="Andreopoulos B."/>
            <person name="Baker S."/>
            <person name="Barry K."/>
            <person name="Bills G."/>
            <person name="Bluhm B."/>
            <person name="Cannon C."/>
            <person name="Castanera R."/>
            <person name="Culley D."/>
            <person name="Daum C."/>
            <person name="Ezra D."/>
            <person name="Gonzalez J."/>
            <person name="Henrissat B."/>
            <person name="Kuo A."/>
            <person name="Liang C."/>
            <person name="Lipzen A."/>
            <person name="Lutzoni F."/>
            <person name="Magnuson J."/>
            <person name="Mondo S."/>
            <person name="Nolan M."/>
            <person name="Ohm R."/>
            <person name="Pangilinan J."/>
            <person name="Park H.-J."/>
            <person name="Ramirez L."/>
            <person name="Alfaro M."/>
            <person name="Sun H."/>
            <person name="Tritt A."/>
            <person name="Yoshinaga Y."/>
            <person name="Zwiers L.-H."/>
            <person name="Turgeon B."/>
            <person name="Goodwin S."/>
            <person name="Spatafora J."/>
            <person name="Crous P."/>
            <person name="Grigoriev I."/>
        </authorList>
    </citation>
    <scope>NUCLEOTIDE SEQUENCE</scope>
    <source>
        <strain evidence="3">CBS 133067</strain>
    </source>
</reference>
<dbReference type="CDD" id="cd19075">
    <property type="entry name" value="AKR_AKR7A1-5"/>
    <property type="match status" value="1"/>
</dbReference>
<keyword evidence="1" id="KW-0560">Oxidoreductase</keyword>
<feature type="domain" description="NADP-dependent oxidoreductase" evidence="2">
    <location>
        <begin position="10"/>
        <end position="326"/>
    </location>
</feature>
<dbReference type="PANTHER" id="PTHR43364">
    <property type="entry name" value="NADH-SPECIFIC METHYLGLYOXAL REDUCTASE-RELATED"/>
    <property type="match status" value="1"/>
</dbReference>
<organism evidence="3 4">
    <name type="scientific">Rhizodiscina lignyota</name>
    <dbReference type="NCBI Taxonomy" id="1504668"/>
    <lineage>
        <taxon>Eukaryota</taxon>
        <taxon>Fungi</taxon>
        <taxon>Dikarya</taxon>
        <taxon>Ascomycota</taxon>
        <taxon>Pezizomycotina</taxon>
        <taxon>Dothideomycetes</taxon>
        <taxon>Pleosporomycetidae</taxon>
        <taxon>Aulographales</taxon>
        <taxon>Rhizodiscinaceae</taxon>
        <taxon>Rhizodiscina</taxon>
    </lineage>
</organism>
<evidence type="ECO:0000259" key="2">
    <source>
        <dbReference type="Pfam" id="PF00248"/>
    </source>
</evidence>
<dbReference type="InterPro" id="IPR023210">
    <property type="entry name" value="NADP_OxRdtase_dom"/>
</dbReference>
<dbReference type="Proteomes" id="UP000799772">
    <property type="component" value="Unassembled WGS sequence"/>
</dbReference>
<name>A0A9P4ISB5_9PEZI</name>
<dbReference type="Pfam" id="PF00248">
    <property type="entry name" value="Aldo_ket_red"/>
    <property type="match status" value="1"/>
</dbReference>
<dbReference type="OrthoDB" id="2310150at2759"/>
<keyword evidence="4" id="KW-1185">Reference proteome</keyword>
<dbReference type="EMBL" id="ML978121">
    <property type="protein sequence ID" value="KAF2105138.1"/>
    <property type="molecule type" value="Genomic_DNA"/>
</dbReference>
<comment type="caution">
    <text evidence="3">The sequence shown here is derived from an EMBL/GenBank/DDBJ whole genome shotgun (WGS) entry which is preliminary data.</text>
</comment>
<dbReference type="SUPFAM" id="SSF51430">
    <property type="entry name" value="NAD(P)-linked oxidoreductase"/>
    <property type="match status" value="1"/>
</dbReference>
<evidence type="ECO:0000256" key="1">
    <source>
        <dbReference type="ARBA" id="ARBA00023002"/>
    </source>
</evidence>
<dbReference type="PANTHER" id="PTHR43364:SF4">
    <property type="entry name" value="NAD(P)-LINKED OXIDOREDUCTASE SUPERFAMILY PROTEIN"/>
    <property type="match status" value="1"/>
</dbReference>
<proteinExistence type="predicted"/>
<dbReference type="AlphaFoldDB" id="A0A9P4ISB5"/>
<evidence type="ECO:0000313" key="3">
    <source>
        <dbReference type="EMBL" id="KAF2105138.1"/>
    </source>
</evidence>
<accession>A0A9P4ISB5</accession>